<accession>A0AAD8HCC1</accession>
<comment type="caution">
    <text evidence="2">The sequence shown here is derived from an EMBL/GenBank/DDBJ whole genome shotgun (WGS) entry which is preliminary data.</text>
</comment>
<dbReference type="Proteomes" id="UP001237642">
    <property type="component" value="Unassembled WGS sequence"/>
</dbReference>
<evidence type="ECO:0000313" key="2">
    <source>
        <dbReference type="EMBL" id="KAK1363445.1"/>
    </source>
</evidence>
<feature type="region of interest" description="Disordered" evidence="1">
    <location>
        <begin position="25"/>
        <end position="50"/>
    </location>
</feature>
<protein>
    <submittedName>
        <fullName evidence="2">Uncharacterized protein</fullName>
    </submittedName>
</protein>
<reference evidence="2" key="1">
    <citation type="submission" date="2023-02" db="EMBL/GenBank/DDBJ databases">
        <title>Genome of toxic invasive species Heracleum sosnowskyi carries increased number of genes despite the absence of recent whole-genome duplications.</title>
        <authorList>
            <person name="Schelkunov M."/>
            <person name="Shtratnikova V."/>
            <person name="Makarenko M."/>
            <person name="Klepikova A."/>
            <person name="Omelchenko D."/>
            <person name="Novikova G."/>
            <person name="Obukhova E."/>
            <person name="Bogdanov V."/>
            <person name="Penin A."/>
            <person name="Logacheva M."/>
        </authorList>
    </citation>
    <scope>NUCLEOTIDE SEQUENCE</scope>
    <source>
        <strain evidence="2">Hsosn_3</strain>
        <tissue evidence="2">Leaf</tissue>
    </source>
</reference>
<name>A0AAD8HCC1_9APIA</name>
<proteinExistence type="predicted"/>
<feature type="compositionally biased region" description="Low complexity" evidence="1">
    <location>
        <begin position="35"/>
        <end position="44"/>
    </location>
</feature>
<sequence>MDNGMDKSGITIFVDEFIGCKENTGAPENPRILNSSQHNSSMSSVTNENQNPNFLRQTISVSDSSTQTLLTPSQRRLSNVNLSDRGLQVLPKYNLKHNITQIDSRIIESSESAKRKENRKFISVTVPQLEHLGVKRPVWYPQSSSHVINNTYFQKSANVESSSSGVKNLLLEFNDADEDLNEKDHIVDYILDPDNQVYENVVSDGEVDEEAAHRGEYLSDDEADKEPQLPVTTNINFSI</sequence>
<organism evidence="2 3">
    <name type="scientific">Heracleum sosnowskyi</name>
    <dbReference type="NCBI Taxonomy" id="360622"/>
    <lineage>
        <taxon>Eukaryota</taxon>
        <taxon>Viridiplantae</taxon>
        <taxon>Streptophyta</taxon>
        <taxon>Embryophyta</taxon>
        <taxon>Tracheophyta</taxon>
        <taxon>Spermatophyta</taxon>
        <taxon>Magnoliopsida</taxon>
        <taxon>eudicotyledons</taxon>
        <taxon>Gunneridae</taxon>
        <taxon>Pentapetalae</taxon>
        <taxon>asterids</taxon>
        <taxon>campanulids</taxon>
        <taxon>Apiales</taxon>
        <taxon>Apiaceae</taxon>
        <taxon>Apioideae</taxon>
        <taxon>apioid superclade</taxon>
        <taxon>Tordylieae</taxon>
        <taxon>Tordyliinae</taxon>
        <taxon>Heracleum</taxon>
    </lineage>
</organism>
<gene>
    <name evidence="2" type="ORF">POM88_039006</name>
</gene>
<dbReference type="EMBL" id="JAUIZM010000009">
    <property type="protein sequence ID" value="KAK1363445.1"/>
    <property type="molecule type" value="Genomic_DNA"/>
</dbReference>
<evidence type="ECO:0000313" key="3">
    <source>
        <dbReference type="Proteomes" id="UP001237642"/>
    </source>
</evidence>
<keyword evidence="3" id="KW-1185">Reference proteome</keyword>
<evidence type="ECO:0000256" key="1">
    <source>
        <dbReference type="SAM" id="MobiDB-lite"/>
    </source>
</evidence>
<dbReference type="AlphaFoldDB" id="A0AAD8HCC1"/>
<reference evidence="2" key="2">
    <citation type="submission" date="2023-05" db="EMBL/GenBank/DDBJ databases">
        <authorList>
            <person name="Schelkunov M.I."/>
        </authorList>
    </citation>
    <scope>NUCLEOTIDE SEQUENCE</scope>
    <source>
        <strain evidence="2">Hsosn_3</strain>
        <tissue evidence="2">Leaf</tissue>
    </source>
</reference>